<dbReference type="Proteomes" id="UP000037326">
    <property type="component" value="Unassembled WGS sequence"/>
</dbReference>
<reference evidence="4" key="1">
    <citation type="submission" date="2015-07" db="EMBL/GenBank/DDBJ databases">
        <authorList>
            <consortium name="Consortium for Microbial Forensics and Genomics (microFORGE)"/>
            <person name="Knight B.M."/>
            <person name="Roberts D.P."/>
            <person name="Lin D."/>
            <person name="Hari K."/>
            <person name="Fletcher J."/>
            <person name="Melcher U."/>
            <person name="Blagden T."/>
            <person name="Winegar R.A."/>
        </authorList>
    </citation>
    <scope>NUCLEOTIDE SEQUENCE [LARGE SCALE GENOMIC DNA]</scope>
    <source>
        <strain evidence="4">DSM 23493</strain>
    </source>
</reference>
<name>A0A0K9F692_9BACI</name>
<dbReference type="Pfam" id="PF00535">
    <property type="entry name" value="Glycos_transf_2"/>
    <property type="match status" value="1"/>
</dbReference>
<organism evidence="3 4">
    <name type="scientific">Lysinibacillus xylanilyticus</name>
    <dbReference type="NCBI Taxonomy" id="582475"/>
    <lineage>
        <taxon>Bacteria</taxon>
        <taxon>Bacillati</taxon>
        <taxon>Bacillota</taxon>
        <taxon>Bacilli</taxon>
        <taxon>Bacillales</taxon>
        <taxon>Bacillaceae</taxon>
        <taxon>Lysinibacillus</taxon>
    </lineage>
</organism>
<protein>
    <submittedName>
        <fullName evidence="3">Glycosyl transferase family 2</fullName>
    </submittedName>
</protein>
<comment type="caution">
    <text evidence="3">The sequence shown here is derived from an EMBL/GenBank/DDBJ whole genome shotgun (WGS) entry which is preliminary data.</text>
</comment>
<dbReference type="Gene3D" id="3.90.550.10">
    <property type="entry name" value="Spore Coat Polysaccharide Biosynthesis Protein SpsA, Chain A"/>
    <property type="match status" value="1"/>
</dbReference>
<comment type="similarity">
    <text evidence="1">Belongs to the glycosyltransferase 2 family.</text>
</comment>
<dbReference type="RefSeq" id="WP_049668527.1">
    <property type="nucleotide sequence ID" value="NZ_JBIVOC010000001.1"/>
</dbReference>
<keyword evidence="3" id="KW-0808">Transferase</keyword>
<evidence type="ECO:0000313" key="4">
    <source>
        <dbReference type="Proteomes" id="UP000037326"/>
    </source>
</evidence>
<evidence type="ECO:0000259" key="2">
    <source>
        <dbReference type="Pfam" id="PF00535"/>
    </source>
</evidence>
<evidence type="ECO:0000256" key="1">
    <source>
        <dbReference type="ARBA" id="ARBA00006739"/>
    </source>
</evidence>
<evidence type="ECO:0000313" key="3">
    <source>
        <dbReference type="EMBL" id="KMY29626.1"/>
    </source>
</evidence>
<dbReference type="SUPFAM" id="SSF53448">
    <property type="entry name" value="Nucleotide-diphospho-sugar transferases"/>
    <property type="match status" value="1"/>
</dbReference>
<dbReference type="PATRIC" id="fig|582475.4.peg.3356"/>
<dbReference type="GO" id="GO:0016758">
    <property type="term" value="F:hexosyltransferase activity"/>
    <property type="evidence" value="ECO:0007669"/>
    <property type="project" value="UniProtKB-ARBA"/>
</dbReference>
<dbReference type="GeneID" id="96600748"/>
<dbReference type="EMBL" id="LFXJ01000010">
    <property type="protein sequence ID" value="KMY29626.1"/>
    <property type="molecule type" value="Genomic_DNA"/>
</dbReference>
<dbReference type="InterPro" id="IPR001173">
    <property type="entry name" value="Glyco_trans_2-like"/>
</dbReference>
<dbReference type="PANTHER" id="PTHR22916:SF3">
    <property type="entry name" value="UDP-GLCNAC:BETAGAL BETA-1,3-N-ACETYLGLUCOSAMINYLTRANSFERASE-LIKE PROTEIN 1"/>
    <property type="match status" value="1"/>
</dbReference>
<dbReference type="AlphaFoldDB" id="A0A0K9F692"/>
<gene>
    <name evidence="3" type="ORF">ACZ11_21290</name>
</gene>
<dbReference type="InterPro" id="IPR029044">
    <property type="entry name" value="Nucleotide-diphossugar_trans"/>
</dbReference>
<dbReference type="OrthoDB" id="199095at2"/>
<sequence length="319" mass="36946">MDNILVSVSCITYNHEKYIADAIDSFLMQKTTFKIEILIHDDASTDNTAKIIREYEKKYPDLIKPIYQSENQYSKGVSVESINVERAKGKYIAICEGDDYWTDPYKLQKQVDYMENHPECSLCVHGGYVVSATEKKILMYNRPNKGNKLFTVSEVIEGGGSLFLTNSMLYPTEFRTNRPAFLENAPVGDYPLVINLSLLGTVYCIDEIMSAYRVGDECSWTAKYLSNIKKKEKHYNDMAIMLEEINHYTNKQYDDVIKRTKKRSQLFLLFEKGNYKEAKTGEFKELYLELGLKMKIALFMENYSPGILKILRIAKRKFV</sequence>
<dbReference type="PANTHER" id="PTHR22916">
    <property type="entry name" value="GLYCOSYLTRANSFERASE"/>
    <property type="match status" value="1"/>
</dbReference>
<accession>A0A0K9F692</accession>
<feature type="domain" description="Glycosyltransferase 2-like" evidence="2">
    <location>
        <begin position="8"/>
        <end position="133"/>
    </location>
</feature>
<proteinExistence type="inferred from homology"/>